<dbReference type="AlphaFoldDB" id="A0A8S1EQ44"/>
<dbReference type="Proteomes" id="UP000494206">
    <property type="component" value="Unassembled WGS sequence"/>
</dbReference>
<dbReference type="EMBL" id="CADEPM010000003">
    <property type="protein sequence ID" value="CAB3401494.1"/>
    <property type="molecule type" value="Genomic_DNA"/>
</dbReference>
<evidence type="ECO:0000313" key="3">
    <source>
        <dbReference type="Proteomes" id="UP000494206"/>
    </source>
</evidence>
<accession>A0A8S1EQ44</accession>
<reference evidence="2 3" key="1">
    <citation type="submission" date="2020-04" db="EMBL/GenBank/DDBJ databases">
        <authorList>
            <person name="Laetsch R D."/>
            <person name="Stevens L."/>
            <person name="Kumar S."/>
            <person name="Blaxter L. M."/>
        </authorList>
    </citation>
    <scope>NUCLEOTIDE SEQUENCE [LARGE SCALE GENOMIC DNA]</scope>
</reference>
<keyword evidence="3" id="KW-1185">Reference proteome</keyword>
<evidence type="ECO:0000256" key="1">
    <source>
        <dbReference type="SAM" id="Phobius"/>
    </source>
</evidence>
<proteinExistence type="predicted"/>
<keyword evidence="1" id="KW-0812">Transmembrane</keyword>
<gene>
    <name evidence="2" type="ORF">CBOVIS_LOCUS4236</name>
</gene>
<name>A0A8S1EQ44_9PELO</name>
<sequence length="158" mass="17716">MPKNAKTSLEIVESADGAIAPPRMPKFEPPAPLPSLAPAAPKSARLKSKVQFDRAGIDCRFGDITYVRTACVMRRKYLSVPSRYRADDIPSDDYILLDLVVPAVLGVVALCATLVIIKHFIIIDERRELISKTQYNMIRRVEYVKFQAKKKQEVLSGK</sequence>
<keyword evidence="1" id="KW-1133">Transmembrane helix</keyword>
<comment type="caution">
    <text evidence="2">The sequence shown here is derived from an EMBL/GenBank/DDBJ whole genome shotgun (WGS) entry which is preliminary data.</text>
</comment>
<organism evidence="2 3">
    <name type="scientific">Caenorhabditis bovis</name>
    <dbReference type="NCBI Taxonomy" id="2654633"/>
    <lineage>
        <taxon>Eukaryota</taxon>
        <taxon>Metazoa</taxon>
        <taxon>Ecdysozoa</taxon>
        <taxon>Nematoda</taxon>
        <taxon>Chromadorea</taxon>
        <taxon>Rhabditida</taxon>
        <taxon>Rhabditina</taxon>
        <taxon>Rhabditomorpha</taxon>
        <taxon>Rhabditoidea</taxon>
        <taxon>Rhabditidae</taxon>
        <taxon>Peloderinae</taxon>
        <taxon>Caenorhabditis</taxon>
    </lineage>
</organism>
<protein>
    <submittedName>
        <fullName evidence="2">Uncharacterized protein</fullName>
    </submittedName>
</protein>
<feature type="transmembrane region" description="Helical" evidence="1">
    <location>
        <begin position="94"/>
        <end position="117"/>
    </location>
</feature>
<evidence type="ECO:0000313" key="2">
    <source>
        <dbReference type="EMBL" id="CAB3401494.1"/>
    </source>
</evidence>
<keyword evidence="1" id="KW-0472">Membrane</keyword>